<evidence type="ECO:0000256" key="1">
    <source>
        <dbReference type="SAM" id="MobiDB-lite"/>
    </source>
</evidence>
<reference evidence="2" key="1">
    <citation type="submission" date="2015-11" db="EMBL/GenBank/DDBJ databases">
        <title>De novo transcriptome assembly of four potential Pierce s Disease insect vectors from Arizona vineyards.</title>
        <authorList>
            <person name="Tassone E.E."/>
        </authorList>
    </citation>
    <scope>NUCLEOTIDE SEQUENCE</scope>
</reference>
<protein>
    <submittedName>
        <fullName evidence="2">Uncharacterized protein</fullName>
    </submittedName>
</protein>
<feature type="region of interest" description="Disordered" evidence="1">
    <location>
        <begin position="65"/>
        <end position="99"/>
    </location>
</feature>
<evidence type="ECO:0000313" key="2">
    <source>
        <dbReference type="EMBL" id="JAS58164.1"/>
    </source>
</evidence>
<accession>A0A1B6G6W7</accession>
<feature type="compositionally biased region" description="Polar residues" evidence="1">
    <location>
        <begin position="65"/>
        <end position="83"/>
    </location>
</feature>
<gene>
    <name evidence="2" type="ORF">g.46133</name>
</gene>
<feature type="non-terminal residue" evidence="2">
    <location>
        <position position="1"/>
    </location>
</feature>
<dbReference type="EMBL" id="GECZ01011605">
    <property type="protein sequence ID" value="JAS58164.1"/>
    <property type="molecule type" value="Transcribed_RNA"/>
</dbReference>
<feature type="compositionally biased region" description="Basic and acidic residues" evidence="1">
    <location>
        <begin position="86"/>
        <end position="99"/>
    </location>
</feature>
<dbReference type="AlphaFoldDB" id="A0A1B6G6W7"/>
<organism evidence="2">
    <name type="scientific">Cuerna arida</name>
    <dbReference type="NCBI Taxonomy" id="1464854"/>
    <lineage>
        <taxon>Eukaryota</taxon>
        <taxon>Metazoa</taxon>
        <taxon>Ecdysozoa</taxon>
        <taxon>Arthropoda</taxon>
        <taxon>Hexapoda</taxon>
        <taxon>Insecta</taxon>
        <taxon>Pterygota</taxon>
        <taxon>Neoptera</taxon>
        <taxon>Paraneoptera</taxon>
        <taxon>Hemiptera</taxon>
        <taxon>Auchenorrhyncha</taxon>
        <taxon>Membracoidea</taxon>
        <taxon>Cicadellidae</taxon>
        <taxon>Cicadellinae</taxon>
        <taxon>Proconiini</taxon>
        <taxon>Cuerna</taxon>
    </lineage>
</organism>
<name>A0A1B6G6W7_9HEMI</name>
<feature type="non-terminal residue" evidence="2">
    <location>
        <position position="99"/>
    </location>
</feature>
<sequence>YTLLLCIGVVGLVDCRHQIPYENLEDLNTLNHNRYEVREYFLEEDTEVAFTEDIPTFSQNNILSETDRYNSSSPGINSNQTADKPSYSRDVKKSKELEE</sequence>
<proteinExistence type="predicted"/>